<proteinExistence type="predicted"/>
<dbReference type="Gene3D" id="3.40.50.2300">
    <property type="match status" value="1"/>
</dbReference>
<dbReference type="GO" id="GO:0000160">
    <property type="term" value="P:phosphorelay signal transduction system"/>
    <property type="evidence" value="ECO:0007669"/>
    <property type="project" value="InterPro"/>
</dbReference>
<keyword evidence="7" id="KW-1185">Reference proteome</keyword>
<dbReference type="HOGENOM" id="CLU_000445_90_1_6"/>
<dbReference type="Proteomes" id="UP000006062">
    <property type="component" value="Chromosome"/>
</dbReference>
<dbReference type="PROSITE" id="PS50110">
    <property type="entry name" value="RESPONSE_REGULATORY"/>
    <property type="match status" value="1"/>
</dbReference>
<dbReference type="STRING" id="765911.Thivi_3718"/>
<evidence type="ECO:0000256" key="2">
    <source>
        <dbReference type="ARBA" id="ARBA00023125"/>
    </source>
</evidence>
<name>I3YEZ8_THIV6</name>
<feature type="domain" description="HTH luxR-type" evidence="4">
    <location>
        <begin position="140"/>
        <end position="205"/>
    </location>
</feature>
<dbReference type="Pfam" id="PF00072">
    <property type="entry name" value="Response_reg"/>
    <property type="match status" value="1"/>
</dbReference>
<dbReference type="CDD" id="cd17535">
    <property type="entry name" value="REC_NarL-like"/>
    <property type="match status" value="1"/>
</dbReference>
<sequence length="207" mass="22328">MSLSVILADDHPIVLQGLAALFRDVPDIALVGQATDGENAWRLIETYKPEVAILDLSMPGATGIELAARIESAAIGTQVVLLTMYENPFIALDAERAGVAGYVLKDSAFEELLLAVRIVAAGGTFMSAAVQAKLRALRRNGREPTPLSAREREVVKLISHGLSSKEIARALRISPGTVETYRKRLMQKLGLHSASEVVRKAMEEGLI</sequence>
<dbReference type="InterPro" id="IPR039420">
    <property type="entry name" value="WalR-like"/>
</dbReference>
<evidence type="ECO:0000313" key="7">
    <source>
        <dbReference type="Proteomes" id="UP000006062"/>
    </source>
</evidence>
<dbReference type="InterPro" id="IPR011006">
    <property type="entry name" value="CheY-like_superfamily"/>
</dbReference>
<evidence type="ECO:0000259" key="4">
    <source>
        <dbReference type="PROSITE" id="PS50043"/>
    </source>
</evidence>
<dbReference type="AlphaFoldDB" id="I3YEZ8"/>
<dbReference type="GO" id="GO:0006355">
    <property type="term" value="P:regulation of DNA-templated transcription"/>
    <property type="evidence" value="ECO:0007669"/>
    <property type="project" value="InterPro"/>
</dbReference>
<dbReference type="PROSITE" id="PS50043">
    <property type="entry name" value="HTH_LUXR_2"/>
    <property type="match status" value="1"/>
</dbReference>
<dbReference type="InterPro" id="IPR058245">
    <property type="entry name" value="NreC/VraR/RcsB-like_REC"/>
</dbReference>
<gene>
    <name evidence="6" type="ordered locus">Thivi_3718</name>
</gene>
<dbReference type="PANTHER" id="PTHR43214">
    <property type="entry name" value="TWO-COMPONENT RESPONSE REGULATOR"/>
    <property type="match status" value="1"/>
</dbReference>
<dbReference type="EMBL" id="CP003154">
    <property type="protein sequence ID" value="AFL75566.1"/>
    <property type="molecule type" value="Genomic_DNA"/>
</dbReference>
<dbReference type="SMART" id="SM00448">
    <property type="entry name" value="REC"/>
    <property type="match status" value="1"/>
</dbReference>
<accession>I3YEZ8</accession>
<protein>
    <submittedName>
        <fullName evidence="6">Response regulator containing a CheY-like receiver domain and an HTH DNA-binding domain</fullName>
    </submittedName>
</protein>
<dbReference type="PRINTS" id="PR00038">
    <property type="entry name" value="HTHLUXR"/>
</dbReference>
<dbReference type="SMART" id="SM00421">
    <property type="entry name" value="HTH_LUXR"/>
    <property type="match status" value="1"/>
</dbReference>
<dbReference type="GO" id="GO:0003677">
    <property type="term" value="F:DNA binding"/>
    <property type="evidence" value="ECO:0007669"/>
    <property type="project" value="UniProtKB-KW"/>
</dbReference>
<dbReference type="CDD" id="cd06170">
    <property type="entry name" value="LuxR_C_like"/>
    <property type="match status" value="1"/>
</dbReference>
<dbReference type="Pfam" id="PF00196">
    <property type="entry name" value="GerE"/>
    <property type="match status" value="1"/>
</dbReference>
<dbReference type="InterPro" id="IPR000792">
    <property type="entry name" value="Tscrpt_reg_LuxR_C"/>
</dbReference>
<dbReference type="SUPFAM" id="SSF46894">
    <property type="entry name" value="C-terminal effector domain of the bipartite response regulators"/>
    <property type="match status" value="1"/>
</dbReference>
<feature type="domain" description="Response regulatory" evidence="5">
    <location>
        <begin position="4"/>
        <end position="120"/>
    </location>
</feature>
<dbReference type="RefSeq" id="WP_014779959.1">
    <property type="nucleotide sequence ID" value="NC_018012.1"/>
</dbReference>
<dbReference type="SUPFAM" id="SSF52172">
    <property type="entry name" value="CheY-like"/>
    <property type="match status" value="1"/>
</dbReference>
<feature type="modified residue" description="4-aspartylphosphate" evidence="3">
    <location>
        <position position="55"/>
    </location>
</feature>
<dbReference type="InterPro" id="IPR016032">
    <property type="entry name" value="Sig_transdc_resp-reg_C-effctor"/>
</dbReference>
<keyword evidence="2 6" id="KW-0238">DNA-binding</keyword>
<evidence type="ECO:0000259" key="5">
    <source>
        <dbReference type="PROSITE" id="PS50110"/>
    </source>
</evidence>
<dbReference type="KEGG" id="tvi:Thivi_3718"/>
<dbReference type="OrthoDB" id="9796655at2"/>
<evidence type="ECO:0000256" key="1">
    <source>
        <dbReference type="ARBA" id="ARBA00022553"/>
    </source>
</evidence>
<organism evidence="6 7">
    <name type="scientific">Thiocystis violascens (strain ATCC 17096 / DSM 198 / 6111)</name>
    <name type="common">Chromatium violascens</name>
    <dbReference type="NCBI Taxonomy" id="765911"/>
    <lineage>
        <taxon>Bacteria</taxon>
        <taxon>Pseudomonadati</taxon>
        <taxon>Pseudomonadota</taxon>
        <taxon>Gammaproteobacteria</taxon>
        <taxon>Chromatiales</taxon>
        <taxon>Chromatiaceae</taxon>
        <taxon>Thiocystis</taxon>
    </lineage>
</organism>
<evidence type="ECO:0000256" key="3">
    <source>
        <dbReference type="PROSITE-ProRule" id="PRU00169"/>
    </source>
</evidence>
<dbReference type="eggNOG" id="COG2197">
    <property type="taxonomic scope" value="Bacteria"/>
</dbReference>
<evidence type="ECO:0000313" key="6">
    <source>
        <dbReference type="EMBL" id="AFL75566.1"/>
    </source>
</evidence>
<dbReference type="PANTHER" id="PTHR43214:SF43">
    <property type="entry name" value="TWO-COMPONENT RESPONSE REGULATOR"/>
    <property type="match status" value="1"/>
</dbReference>
<reference evidence="6 7" key="1">
    <citation type="submission" date="2012-06" db="EMBL/GenBank/DDBJ databases">
        <title>Complete sequence of Thiocystis violascens DSM 198.</title>
        <authorList>
            <consortium name="US DOE Joint Genome Institute"/>
            <person name="Lucas S."/>
            <person name="Han J."/>
            <person name="Lapidus A."/>
            <person name="Cheng J.-F."/>
            <person name="Goodwin L."/>
            <person name="Pitluck S."/>
            <person name="Peters L."/>
            <person name="Ovchinnikova G."/>
            <person name="Teshima H."/>
            <person name="Detter J.C."/>
            <person name="Han C."/>
            <person name="Tapia R."/>
            <person name="Land M."/>
            <person name="Hauser L."/>
            <person name="Kyrpides N."/>
            <person name="Ivanova N."/>
            <person name="Pagani I."/>
            <person name="Vogl K."/>
            <person name="Liu Z."/>
            <person name="Frigaard N.-U."/>
            <person name="Bryant D."/>
            <person name="Woyke T."/>
        </authorList>
    </citation>
    <scope>NUCLEOTIDE SEQUENCE [LARGE SCALE GENOMIC DNA]</scope>
    <source>
        <strain evidence="7">ATCC 17096 / DSM 198 / 6111</strain>
    </source>
</reference>
<keyword evidence="1 3" id="KW-0597">Phosphoprotein</keyword>
<dbReference type="InterPro" id="IPR001789">
    <property type="entry name" value="Sig_transdc_resp-reg_receiver"/>
</dbReference>
<dbReference type="PROSITE" id="PS00622">
    <property type="entry name" value="HTH_LUXR_1"/>
    <property type="match status" value="1"/>
</dbReference>